<keyword evidence="1" id="KW-0812">Transmembrane</keyword>
<sequence>MSAIATSRARQRYDAFTLTLHWLTAASVIFLLVSSACLIFRAGLPSIPRCAV</sequence>
<name>A0ABU8DEZ5_ERWAP</name>
<feature type="transmembrane region" description="Helical" evidence="1">
    <location>
        <begin position="20"/>
        <end position="40"/>
    </location>
</feature>
<proteinExistence type="predicted"/>
<comment type="caution">
    <text evidence="2">The sequence shown here is derived from an EMBL/GenBank/DDBJ whole genome shotgun (WGS) entry which is preliminary data.</text>
</comment>
<protein>
    <recommendedName>
        <fullName evidence="4">Cytochrome b561</fullName>
    </recommendedName>
</protein>
<dbReference type="SUPFAM" id="SSF81342">
    <property type="entry name" value="Transmembrane di-heme cytochromes"/>
    <property type="match status" value="1"/>
</dbReference>
<evidence type="ECO:0008006" key="4">
    <source>
        <dbReference type="Google" id="ProtNLM"/>
    </source>
</evidence>
<keyword evidence="1" id="KW-1133">Transmembrane helix</keyword>
<organism evidence="2 3">
    <name type="scientific">Erwinia aphidicola</name>
    <dbReference type="NCBI Taxonomy" id="68334"/>
    <lineage>
        <taxon>Bacteria</taxon>
        <taxon>Pseudomonadati</taxon>
        <taxon>Pseudomonadota</taxon>
        <taxon>Gammaproteobacteria</taxon>
        <taxon>Enterobacterales</taxon>
        <taxon>Erwiniaceae</taxon>
        <taxon>Erwinia</taxon>
    </lineage>
</organism>
<reference evidence="2 3" key="1">
    <citation type="submission" date="2024-02" db="EMBL/GenBank/DDBJ databases">
        <title>First report Erwinia aphidicola in onion in Chile.</title>
        <authorList>
            <person name="Valenzuela M."/>
            <person name="Pena M."/>
            <person name="Dutta B."/>
        </authorList>
    </citation>
    <scope>NUCLEOTIDE SEQUENCE [LARGE SCALE GENOMIC DNA]</scope>
    <source>
        <strain evidence="2 3">QCJ3A</strain>
    </source>
</reference>
<dbReference type="EMBL" id="JBANEI010000005">
    <property type="protein sequence ID" value="MEI2682097.1"/>
    <property type="molecule type" value="Genomic_DNA"/>
</dbReference>
<dbReference type="RefSeq" id="WP_180276731.1">
    <property type="nucleotide sequence ID" value="NZ_JACXBP010000001.1"/>
</dbReference>
<evidence type="ECO:0000313" key="3">
    <source>
        <dbReference type="Proteomes" id="UP001306592"/>
    </source>
</evidence>
<evidence type="ECO:0000313" key="2">
    <source>
        <dbReference type="EMBL" id="MEI2682097.1"/>
    </source>
</evidence>
<keyword evidence="1" id="KW-0472">Membrane</keyword>
<evidence type="ECO:0000256" key="1">
    <source>
        <dbReference type="SAM" id="Phobius"/>
    </source>
</evidence>
<dbReference type="InterPro" id="IPR016174">
    <property type="entry name" value="Di-haem_cyt_TM"/>
</dbReference>
<gene>
    <name evidence="2" type="ORF">V8N49_10550</name>
</gene>
<keyword evidence="3" id="KW-1185">Reference proteome</keyword>
<dbReference type="Proteomes" id="UP001306592">
    <property type="component" value="Unassembled WGS sequence"/>
</dbReference>
<accession>A0ABU8DEZ5</accession>